<evidence type="ECO:0000256" key="5">
    <source>
        <dbReference type="ARBA" id="ARBA00022781"/>
    </source>
</evidence>
<evidence type="ECO:0000256" key="15">
    <source>
        <dbReference type="SAM" id="Coils"/>
    </source>
</evidence>
<keyword evidence="4 13" id="KW-0812">Transmembrane</keyword>
<proteinExistence type="inferred from homology"/>
<evidence type="ECO:0000256" key="7">
    <source>
        <dbReference type="ARBA" id="ARBA00023065"/>
    </source>
</evidence>
<evidence type="ECO:0000256" key="1">
    <source>
        <dbReference type="ARBA" id="ARBA00005513"/>
    </source>
</evidence>
<evidence type="ECO:0000256" key="16">
    <source>
        <dbReference type="SAM" id="SignalP"/>
    </source>
</evidence>
<dbReference type="InterPro" id="IPR050059">
    <property type="entry name" value="ATP_synthase_B_chain"/>
</dbReference>
<keyword evidence="5 13" id="KW-0375">Hydrogen ion transport</keyword>
<dbReference type="GO" id="GO:0046933">
    <property type="term" value="F:proton-transporting ATP synthase activity, rotational mechanism"/>
    <property type="evidence" value="ECO:0007669"/>
    <property type="project" value="UniProtKB-UniRule"/>
</dbReference>
<keyword evidence="18" id="KW-1185">Reference proteome</keyword>
<evidence type="ECO:0000256" key="4">
    <source>
        <dbReference type="ARBA" id="ARBA00022692"/>
    </source>
</evidence>
<evidence type="ECO:0000256" key="12">
    <source>
        <dbReference type="ARBA" id="ARBA00037847"/>
    </source>
</evidence>
<comment type="function">
    <text evidence="11">Component of the F(0) channel, it forms part of the peripheral stalk, linking F(1) to F(0). The b'-subunit is a diverged and duplicated form of b found in plants and photosynthetic bacteria.</text>
</comment>
<evidence type="ECO:0000256" key="2">
    <source>
        <dbReference type="ARBA" id="ARBA00022448"/>
    </source>
</evidence>
<keyword evidence="7 13" id="KW-0406">Ion transport</keyword>
<dbReference type="GO" id="GO:0012505">
    <property type="term" value="C:endomembrane system"/>
    <property type="evidence" value="ECO:0007669"/>
    <property type="project" value="UniProtKB-SubCell"/>
</dbReference>
<comment type="function">
    <text evidence="10 13">F(1)F(0) ATP synthase produces ATP from ADP in the presence of a proton or sodium gradient. F-type ATPases consist of two structural domains, F(1) containing the extramembraneous catalytic core and F(0) containing the membrane proton channel, linked together by a central stalk and a peripheral stalk. During catalysis, ATP synthesis in the catalytic domain of F(1) is coupled via a rotary mechanism of the central stalk subunits to proton translocation.</text>
</comment>
<accession>A0AAN0RGB4</accession>
<feature type="coiled-coil region" evidence="15">
    <location>
        <begin position="61"/>
        <end position="139"/>
    </location>
</feature>
<keyword evidence="16" id="KW-0732">Signal</keyword>
<keyword evidence="9 13" id="KW-0066">ATP synthesis</keyword>
<dbReference type="InterPro" id="IPR002146">
    <property type="entry name" value="ATP_synth_b/b'su_bac/chlpt"/>
</dbReference>
<dbReference type="HAMAP" id="MF_01398">
    <property type="entry name" value="ATP_synth_b_bprime"/>
    <property type="match status" value="1"/>
</dbReference>
<evidence type="ECO:0000256" key="8">
    <source>
        <dbReference type="ARBA" id="ARBA00023136"/>
    </source>
</evidence>
<keyword evidence="15" id="KW-0175">Coiled coil</keyword>
<sequence>MKHLSALLLTLMASPALAASGPFFSLYNTNFVVTVAFIGFVALVLYLGVPKMLGKMLDARADGIRAELEEARSLREEAKALLASYEKKQAEVQAQADRIVEAARVEAAAAAEQAKADIKNSVARRMVAAEEQIASAEASAIKDVRDEAIVVAVAAARDIIANRMTAADGNGLIDDAIDQVGTKLH</sequence>
<dbReference type="PANTHER" id="PTHR33445">
    <property type="entry name" value="ATP SYNTHASE SUBUNIT B', CHLOROPLASTIC"/>
    <property type="match status" value="1"/>
</dbReference>
<evidence type="ECO:0000256" key="13">
    <source>
        <dbReference type="HAMAP-Rule" id="MF_01398"/>
    </source>
</evidence>
<feature type="transmembrane region" description="Helical" evidence="13">
    <location>
        <begin position="28"/>
        <end position="49"/>
    </location>
</feature>
<keyword evidence="13" id="KW-1003">Cell membrane</keyword>
<dbReference type="Pfam" id="PF00430">
    <property type="entry name" value="ATP-synt_B"/>
    <property type="match status" value="1"/>
</dbReference>
<reference evidence="17 18" key="1">
    <citation type="journal article" date="2014" name="ISME J.">
        <title>Adaptation of an abundant Roseobacter RCA organism to pelagic systems revealed by genomic and transcriptomic analyses.</title>
        <authorList>
            <person name="Voget S."/>
            <person name="Wemheuer B."/>
            <person name="Brinkhoff T."/>
            <person name="Vollmers J."/>
            <person name="Dietrich S."/>
            <person name="Giebel H.A."/>
            <person name="Beardsley C."/>
            <person name="Sardemann C."/>
            <person name="Bakenhus I."/>
            <person name="Billerbeck S."/>
            <person name="Daniel R."/>
            <person name="Simon M."/>
        </authorList>
    </citation>
    <scope>NUCLEOTIDE SEQUENCE [LARGE SCALE GENOMIC DNA]</scope>
    <source>
        <strain evidence="17 18">RCA23</strain>
    </source>
</reference>
<dbReference type="Proteomes" id="UP000028680">
    <property type="component" value="Chromosome"/>
</dbReference>
<dbReference type="AlphaFoldDB" id="A0AAN0RGB4"/>
<dbReference type="GO" id="GO:0005886">
    <property type="term" value="C:plasma membrane"/>
    <property type="evidence" value="ECO:0007669"/>
    <property type="project" value="UniProtKB-SubCell"/>
</dbReference>
<dbReference type="NCBIfam" id="NF009989">
    <property type="entry name" value="PRK13455.1"/>
    <property type="match status" value="1"/>
</dbReference>
<dbReference type="RefSeq" id="WP_044048535.1">
    <property type="nucleotide sequence ID" value="NZ_CP003984.1"/>
</dbReference>
<keyword evidence="6 13" id="KW-1133">Transmembrane helix</keyword>
<dbReference type="KEGG" id="ptp:RCA23_c00990"/>
<comment type="similarity">
    <text evidence="1 13 14">Belongs to the ATPase B chain family.</text>
</comment>
<keyword evidence="2 13" id="KW-0813">Transport</keyword>
<evidence type="ECO:0000313" key="18">
    <source>
        <dbReference type="Proteomes" id="UP000028680"/>
    </source>
</evidence>
<evidence type="ECO:0000256" key="11">
    <source>
        <dbReference type="ARBA" id="ARBA00025614"/>
    </source>
</evidence>
<evidence type="ECO:0000256" key="9">
    <source>
        <dbReference type="ARBA" id="ARBA00023310"/>
    </source>
</evidence>
<name>A0AAN0RGB4_9RHOB</name>
<organism evidence="17 18">
    <name type="scientific">Planktomarina temperata RCA23</name>
    <dbReference type="NCBI Taxonomy" id="666509"/>
    <lineage>
        <taxon>Bacteria</taxon>
        <taxon>Pseudomonadati</taxon>
        <taxon>Pseudomonadota</taxon>
        <taxon>Alphaproteobacteria</taxon>
        <taxon>Rhodobacterales</taxon>
        <taxon>Paracoccaceae</taxon>
        <taxon>Planktomarina</taxon>
    </lineage>
</organism>
<dbReference type="EMBL" id="CP003984">
    <property type="protein sequence ID" value="AII85668.1"/>
    <property type="molecule type" value="Genomic_DNA"/>
</dbReference>
<dbReference type="PANTHER" id="PTHR33445:SF1">
    <property type="entry name" value="ATP SYNTHASE SUBUNIT B"/>
    <property type="match status" value="1"/>
</dbReference>
<protein>
    <recommendedName>
        <fullName evidence="13">ATP synthase subunit b</fullName>
    </recommendedName>
    <alternativeName>
        <fullName evidence="13">ATP synthase F(0) sector subunit b</fullName>
    </alternativeName>
    <alternativeName>
        <fullName evidence="13">ATPase subunit I</fullName>
    </alternativeName>
    <alternativeName>
        <fullName evidence="13">F-type ATPase subunit b</fullName>
        <shortName evidence="13">F-ATPase subunit b</shortName>
    </alternativeName>
</protein>
<keyword evidence="8 13" id="KW-0472">Membrane</keyword>
<evidence type="ECO:0000256" key="14">
    <source>
        <dbReference type="RuleBase" id="RU003848"/>
    </source>
</evidence>
<evidence type="ECO:0000256" key="6">
    <source>
        <dbReference type="ARBA" id="ARBA00022989"/>
    </source>
</evidence>
<feature type="chain" id="PRO_5042964832" description="ATP synthase subunit b" evidence="16">
    <location>
        <begin position="19"/>
        <end position="185"/>
    </location>
</feature>
<dbReference type="CDD" id="cd06503">
    <property type="entry name" value="ATP-synt_Fo_b"/>
    <property type="match status" value="1"/>
</dbReference>
<evidence type="ECO:0000256" key="3">
    <source>
        <dbReference type="ARBA" id="ARBA00022547"/>
    </source>
</evidence>
<gene>
    <name evidence="13 17" type="primary">atpF</name>
    <name evidence="17" type="ORF">RCA23_c00990</name>
</gene>
<feature type="signal peptide" evidence="16">
    <location>
        <begin position="1"/>
        <end position="18"/>
    </location>
</feature>
<keyword evidence="3 13" id="KW-0138">CF(0)</keyword>
<evidence type="ECO:0000313" key="17">
    <source>
        <dbReference type="EMBL" id="AII85668.1"/>
    </source>
</evidence>
<dbReference type="GO" id="GO:0045259">
    <property type="term" value="C:proton-transporting ATP synthase complex"/>
    <property type="evidence" value="ECO:0007669"/>
    <property type="project" value="UniProtKB-KW"/>
</dbReference>
<comment type="subunit">
    <text evidence="13">F-type ATPases have 2 components, F(1) - the catalytic core - and F(0) - the membrane proton channel. F(1) has five subunits: alpha(3), beta(3), gamma(1), delta(1), epsilon(1). F(0) has three main subunits: a(1), b(2) and c(10-14). The alpha and beta chains form an alternating ring which encloses part of the gamma chain. F(1) is attached to F(0) by a central stalk formed by the gamma and epsilon chains, while a peripheral stalk is formed by the delta and b chains.</text>
</comment>
<evidence type="ECO:0000256" key="10">
    <source>
        <dbReference type="ARBA" id="ARBA00025198"/>
    </source>
</evidence>
<dbReference type="GO" id="GO:0046961">
    <property type="term" value="F:proton-transporting ATPase activity, rotational mechanism"/>
    <property type="evidence" value="ECO:0007669"/>
    <property type="project" value="TreeGrafter"/>
</dbReference>
<comment type="subcellular location">
    <subcellularLocation>
        <location evidence="13">Cell membrane</location>
        <topology evidence="13">Single-pass membrane protein</topology>
    </subcellularLocation>
    <subcellularLocation>
        <location evidence="12">Endomembrane system</location>
        <topology evidence="12">Single-pass membrane protein</topology>
    </subcellularLocation>
</comment>